<keyword evidence="2" id="KW-1185">Reference proteome</keyword>
<dbReference type="Proteomes" id="UP000814128">
    <property type="component" value="Unassembled WGS sequence"/>
</dbReference>
<reference evidence="1" key="1">
    <citation type="submission" date="2021-02" db="EMBL/GenBank/DDBJ databases">
        <authorList>
            <consortium name="DOE Joint Genome Institute"/>
            <person name="Ahrendt S."/>
            <person name="Looney B.P."/>
            <person name="Miyauchi S."/>
            <person name="Morin E."/>
            <person name="Drula E."/>
            <person name="Courty P.E."/>
            <person name="Chicoki N."/>
            <person name="Fauchery L."/>
            <person name="Kohler A."/>
            <person name="Kuo A."/>
            <person name="Labutti K."/>
            <person name="Pangilinan J."/>
            <person name="Lipzen A."/>
            <person name="Riley R."/>
            <person name="Andreopoulos W."/>
            <person name="He G."/>
            <person name="Johnson J."/>
            <person name="Barry K.W."/>
            <person name="Grigoriev I.V."/>
            <person name="Nagy L."/>
            <person name="Hibbett D."/>
            <person name="Henrissat B."/>
            <person name="Matheny P.B."/>
            <person name="Labbe J."/>
            <person name="Martin F."/>
        </authorList>
    </citation>
    <scope>NUCLEOTIDE SEQUENCE</scope>
    <source>
        <strain evidence="1">EC-137</strain>
    </source>
</reference>
<proteinExistence type="predicted"/>
<reference evidence="1" key="2">
    <citation type="journal article" date="2022" name="New Phytol.">
        <title>Evolutionary transition to the ectomycorrhizal habit in the genomes of a hyperdiverse lineage of mushroom-forming fungi.</title>
        <authorList>
            <person name="Looney B."/>
            <person name="Miyauchi S."/>
            <person name="Morin E."/>
            <person name="Drula E."/>
            <person name="Courty P.E."/>
            <person name="Kohler A."/>
            <person name="Kuo A."/>
            <person name="LaButti K."/>
            <person name="Pangilinan J."/>
            <person name="Lipzen A."/>
            <person name="Riley R."/>
            <person name="Andreopoulos W."/>
            <person name="He G."/>
            <person name="Johnson J."/>
            <person name="Nolan M."/>
            <person name="Tritt A."/>
            <person name="Barry K.W."/>
            <person name="Grigoriev I.V."/>
            <person name="Nagy L.G."/>
            <person name="Hibbett D."/>
            <person name="Henrissat B."/>
            <person name="Matheny P.B."/>
            <person name="Labbe J."/>
            <person name="Martin F.M."/>
        </authorList>
    </citation>
    <scope>NUCLEOTIDE SEQUENCE</scope>
    <source>
        <strain evidence="1">EC-137</strain>
    </source>
</reference>
<dbReference type="EMBL" id="MU273839">
    <property type="protein sequence ID" value="KAI0027789.1"/>
    <property type="molecule type" value="Genomic_DNA"/>
</dbReference>
<sequence>MQRRFPASDMSARAETDVQKVDVLIIGAGPAGLACALGLLRAGVGVKIIDQKLERIRAGQADALLPRTIEVFESYGLKDPAFKGGALIYQQAEYHYDPEIDGVKFTRTFEPMATTDARYKVFIAKSQAMFEDILVDALREGGVLVDRPYKPLSIGFSTDERELNDPTAYPVTVKLVRADGGEGEVTVKAKYLVGADGAHSWTRKALGIEMEGQTTPRIWGAIDFHPSPESNFPDWRITTIVHTPFVNSFSIPREGDQVRLYTELGLEEHYIDRMTGRVDTTKFGPEKLLEYEHERRSFAQELIAFDKWYAESFSPDASRTIQKELNIDMNAPFAALRAFSGMLSGCEIRYAPSDIVAPEAYMPTALVPGKRMPPCALVRTADHAPVDVQDLCPSDGRFKLLVFAGNFVNDADTTRLECLAERLDTTLKRVAEGDIVSVACVLKTVGERKRCGDVPRVLRSHWTSVLEDTVCSPETEKAYDKFAIGEQGALVLVRPDGYVAAVAPLDEVQLVEEALLKVLVVPGQSV</sequence>
<accession>A0ACB8Q7I7</accession>
<evidence type="ECO:0000313" key="1">
    <source>
        <dbReference type="EMBL" id="KAI0027789.1"/>
    </source>
</evidence>
<gene>
    <name evidence="1" type="ORF">K488DRAFT_90460</name>
</gene>
<name>A0ACB8Q7I7_9AGAM</name>
<organism evidence="1 2">
    <name type="scientific">Vararia minispora EC-137</name>
    <dbReference type="NCBI Taxonomy" id="1314806"/>
    <lineage>
        <taxon>Eukaryota</taxon>
        <taxon>Fungi</taxon>
        <taxon>Dikarya</taxon>
        <taxon>Basidiomycota</taxon>
        <taxon>Agaricomycotina</taxon>
        <taxon>Agaricomycetes</taxon>
        <taxon>Russulales</taxon>
        <taxon>Lachnocladiaceae</taxon>
        <taxon>Vararia</taxon>
    </lineage>
</organism>
<evidence type="ECO:0000313" key="2">
    <source>
        <dbReference type="Proteomes" id="UP000814128"/>
    </source>
</evidence>
<protein>
    <submittedName>
        <fullName evidence="1">FAD binding domain-containing protein</fullName>
    </submittedName>
</protein>
<comment type="caution">
    <text evidence="1">The sequence shown here is derived from an EMBL/GenBank/DDBJ whole genome shotgun (WGS) entry which is preliminary data.</text>
</comment>